<dbReference type="EMBL" id="JAYKXP010000106">
    <property type="protein sequence ID" value="KAK7026123.1"/>
    <property type="molecule type" value="Genomic_DNA"/>
</dbReference>
<name>A0AAW0BI18_9AGAR</name>
<sequence length="584" mass="66277">MPGSDNSIQNDPTILLCTSCKINILPTCSFPSVALTTLRMNHTPSDIDIARTMAVLQEEREMQSYDEEIQRVRRVMERLEVEKEMLNQKMEERRSWLAPIRRLPVEILGKIFVEVANFRNYAFAIHHNHVEAVALVISQVSSHWRNVAFELQSIWSSIHLTLRKMTSDVTPLLQMHIENAATHPLSIFIDNVNEVVTTALTIAQLQELIGMHGFRFLQMLVGHFSRSKTIEMRYISSDFLSYTVQESTSFPILRSFSCISGGEDITPHDTYFWNAICTAPVLRHIQVDKVTYWMGAGGNRVPWGQLRSLYIHALERYTDFRFIITHCPQLETLEVSEASFSRGPEGFSWGDTIEPVELPSLRKLDIGGVTSDDYYSALASLILPSLKTLHTGTDGPYGEVSVRQDLQSLVSLVQRSSCALTELHLYPISSTLTQTSFTLLLKVLELLPCLEYLLVFMRPRNESTTENSNAVNDPFTPRLFSLLSLSPSRSRTLLPRLNDLQLHEHSAFDVSCLDAILDTVEERTGPRLNAAKRPDVSALKNVFICTKISCWQCPEERLPPVVEERVATLERNGTKCNIVFDFEL</sequence>
<feature type="coiled-coil region" evidence="1">
    <location>
        <begin position="55"/>
        <end position="92"/>
    </location>
</feature>
<keyword evidence="1" id="KW-0175">Coiled coil</keyword>
<reference evidence="2 3" key="1">
    <citation type="submission" date="2024-01" db="EMBL/GenBank/DDBJ databases">
        <title>A draft genome for a cacao thread blight-causing isolate of Paramarasmius palmivorus.</title>
        <authorList>
            <person name="Baruah I.K."/>
            <person name="Bukari Y."/>
            <person name="Amoako-Attah I."/>
            <person name="Meinhardt L.W."/>
            <person name="Bailey B.A."/>
            <person name="Cohen S.P."/>
        </authorList>
    </citation>
    <scope>NUCLEOTIDE SEQUENCE [LARGE SCALE GENOMIC DNA]</scope>
    <source>
        <strain evidence="2 3">GH-12</strain>
    </source>
</reference>
<organism evidence="2 3">
    <name type="scientific">Paramarasmius palmivorus</name>
    <dbReference type="NCBI Taxonomy" id="297713"/>
    <lineage>
        <taxon>Eukaryota</taxon>
        <taxon>Fungi</taxon>
        <taxon>Dikarya</taxon>
        <taxon>Basidiomycota</taxon>
        <taxon>Agaricomycotina</taxon>
        <taxon>Agaricomycetes</taxon>
        <taxon>Agaricomycetidae</taxon>
        <taxon>Agaricales</taxon>
        <taxon>Marasmiineae</taxon>
        <taxon>Marasmiaceae</taxon>
        <taxon>Paramarasmius</taxon>
    </lineage>
</organism>
<dbReference type="InterPro" id="IPR032675">
    <property type="entry name" value="LRR_dom_sf"/>
</dbReference>
<evidence type="ECO:0000313" key="2">
    <source>
        <dbReference type="EMBL" id="KAK7026123.1"/>
    </source>
</evidence>
<evidence type="ECO:0008006" key="4">
    <source>
        <dbReference type="Google" id="ProtNLM"/>
    </source>
</evidence>
<dbReference type="SUPFAM" id="SSF52047">
    <property type="entry name" value="RNI-like"/>
    <property type="match status" value="1"/>
</dbReference>
<keyword evidence="3" id="KW-1185">Reference proteome</keyword>
<proteinExistence type="predicted"/>
<gene>
    <name evidence="2" type="ORF">VNI00_015698</name>
</gene>
<dbReference type="Proteomes" id="UP001383192">
    <property type="component" value="Unassembled WGS sequence"/>
</dbReference>
<evidence type="ECO:0000256" key="1">
    <source>
        <dbReference type="SAM" id="Coils"/>
    </source>
</evidence>
<protein>
    <recommendedName>
        <fullName evidence="4">F-box domain-containing protein</fullName>
    </recommendedName>
</protein>
<dbReference type="AlphaFoldDB" id="A0AAW0BI18"/>
<comment type="caution">
    <text evidence="2">The sequence shown here is derived from an EMBL/GenBank/DDBJ whole genome shotgun (WGS) entry which is preliminary data.</text>
</comment>
<accession>A0AAW0BI18</accession>
<dbReference type="Gene3D" id="3.80.10.10">
    <property type="entry name" value="Ribonuclease Inhibitor"/>
    <property type="match status" value="1"/>
</dbReference>
<evidence type="ECO:0000313" key="3">
    <source>
        <dbReference type="Proteomes" id="UP001383192"/>
    </source>
</evidence>